<dbReference type="InterPro" id="IPR036663">
    <property type="entry name" value="Fumarylacetoacetase_C_sf"/>
</dbReference>
<keyword evidence="6" id="KW-1185">Reference proteome</keyword>
<feature type="domain" description="Fumarylacetoacetase-like C-terminal" evidence="4">
    <location>
        <begin position="75"/>
        <end position="277"/>
    </location>
</feature>
<dbReference type="PANTHER" id="PTHR42796">
    <property type="entry name" value="FUMARYLACETOACETATE HYDROLASE DOMAIN-CONTAINING PROTEIN 2A-RELATED"/>
    <property type="match status" value="1"/>
</dbReference>
<sequence length="286" mass="31748">MKLISYSRNGIASCGLWVRDGVIDLPRRLGVRAQDLKTLLANDLLEQAAKYCDEAPDFALADVRLEPVIPNPRNILCVGLNYEDHRVETKRPKVDHPTIFMRVAESLQAHGAALLIPQESDQFDYEGELAVIIGKEGRRIPESHAWNHVAGVSCFNEGTVRDWQYHTHQFGPGKNFPRTGAFGPALITLDELPDDRVLTLETRVNGEVRQAATTSQMLFFIPKLIEYCSTFMTLYPGDVIVSGTPGGVGAKRQPPSWLSNGDVVEVEIGNVGTLRNVCQKELRNDV</sequence>
<comment type="caution">
    <text evidence="5">The sequence shown here is derived from an EMBL/GenBank/DDBJ whole genome shotgun (WGS) entry which is preliminary data.</text>
</comment>
<dbReference type="EMBL" id="JAVDXQ010000008">
    <property type="protein sequence ID" value="MDR7299463.1"/>
    <property type="molecule type" value="Genomic_DNA"/>
</dbReference>
<proteinExistence type="inferred from homology"/>
<evidence type="ECO:0000313" key="6">
    <source>
        <dbReference type="Proteomes" id="UP001180536"/>
    </source>
</evidence>
<evidence type="ECO:0000256" key="2">
    <source>
        <dbReference type="ARBA" id="ARBA00010211"/>
    </source>
</evidence>
<dbReference type="Proteomes" id="UP001180536">
    <property type="component" value="Unassembled WGS sequence"/>
</dbReference>
<dbReference type="InterPro" id="IPR051121">
    <property type="entry name" value="FAH"/>
</dbReference>
<dbReference type="PANTHER" id="PTHR42796:SF4">
    <property type="entry name" value="FUMARYLACETOACETATE HYDROLASE DOMAIN-CONTAINING PROTEIN 2A"/>
    <property type="match status" value="1"/>
</dbReference>
<dbReference type="Gene3D" id="3.90.850.10">
    <property type="entry name" value="Fumarylacetoacetase-like, C-terminal domain"/>
    <property type="match status" value="1"/>
</dbReference>
<dbReference type="SUPFAM" id="SSF56529">
    <property type="entry name" value="FAH"/>
    <property type="match status" value="1"/>
</dbReference>
<dbReference type="InterPro" id="IPR011234">
    <property type="entry name" value="Fumarylacetoacetase-like_C"/>
</dbReference>
<evidence type="ECO:0000256" key="3">
    <source>
        <dbReference type="ARBA" id="ARBA00022723"/>
    </source>
</evidence>
<accession>A0ABU1ZFR1</accession>
<name>A0ABU1ZFR1_9BURK</name>
<comment type="similarity">
    <text evidence="2">Belongs to the FAH family.</text>
</comment>
<protein>
    <submittedName>
        <fullName evidence="5">2-keto-4-pentenoate hydratase/2-oxohepta-3-ene-1,7-dioic acid hydratase in catechol pathway</fullName>
    </submittedName>
</protein>
<dbReference type="RefSeq" id="WP_056876438.1">
    <property type="nucleotide sequence ID" value="NZ_JAVDXQ010000008.1"/>
</dbReference>
<keyword evidence="3" id="KW-0479">Metal-binding</keyword>
<evidence type="ECO:0000256" key="1">
    <source>
        <dbReference type="ARBA" id="ARBA00001946"/>
    </source>
</evidence>
<organism evidence="5 6">
    <name type="scientific">Pelomonas aquatica</name>
    <dbReference type="NCBI Taxonomy" id="431058"/>
    <lineage>
        <taxon>Bacteria</taxon>
        <taxon>Pseudomonadati</taxon>
        <taxon>Pseudomonadota</taxon>
        <taxon>Betaproteobacteria</taxon>
        <taxon>Burkholderiales</taxon>
        <taxon>Sphaerotilaceae</taxon>
        <taxon>Roseateles</taxon>
    </lineage>
</organism>
<reference evidence="5 6" key="1">
    <citation type="submission" date="2023-07" db="EMBL/GenBank/DDBJ databases">
        <title>Sorghum-associated microbial communities from plants grown in Nebraska, USA.</title>
        <authorList>
            <person name="Schachtman D."/>
        </authorList>
    </citation>
    <scope>NUCLEOTIDE SEQUENCE [LARGE SCALE GENOMIC DNA]</scope>
    <source>
        <strain evidence="5 6">BE310</strain>
    </source>
</reference>
<evidence type="ECO:0000259" key="4">
    <source>
        <dbReference type="Pfam" id="PF01557"/>
    </source>
</evidence>
<gene>
    <name evidence="5" type="ORF">J2X16_004833</name>
</gene>
<comment type="cofactor">
    <cofactor evidence="1">
        <name>Mg(2+)</name>
        <dbReference type="ChEBI" id="CHEBI:18420"/>
    </cofactor>
</comment>
<dbReference type="Pfam" id="PF01557">
    <property type="entry name" value="FAA_hydrolase"/>
    <property type="match status" value="1"/>
</dbReference>
<evidence type="ECO:0000313" key="5">
    <source>
        <dbReference type="EMBL" id="MDR7299463.1"/>
    </source>
</evidence>